<dbReference type="EMBL" id="JAAECE010000004">
    <property type="protein sequence ID" value="KAF1802614.1"/>
    <property type="molecule type" value="Genomic_DNA"/>
</dbReference>
<dbReference type="Proteomes" id="UP000469890">
    <property type="component" value="Unassembled WGS sequence"/>
</dbReference>
<name>A0A8H4BI98_MUCCL</name>
<dbReference type="AlphaFoldDB" id="A0A8H4BI98"/>
<gene>
    <name evidence="1" type="ORF">FB192DRAFT_1378925</name>
</gene>
<protein>
    <submittedName>
        <fullName evidence="1">Uncharacterized protein</fullName>
    </submittedName>
</protein>
<evidence type="ECO:0000313" key="1">
    <source>
        <dbReference type="EMBL" id="KAF1802614.1"/>
    </source>
</evidence>
<proteinExistence type="predicted"/>
<accession>A0A8H4BI98</accession>
<evidence type="ECO:0000313" key="2">
    <source>
        <dbReference type="Proteomes" id="UP000469890"/>
    </source>
</evidence>
<organism evidence="1 2">
    <name type="scientific">Mucor circinelloides f. lusitanicus</name>
    <name type="common">Mucor racemosus var. lusitanicus</name>
    <dbReference type="NCBI Taxonomy" id="29924"/>
    <lineage>
        <taxon>Eukaryota</taxon>
        <taxon>Fungi</taxon>
        <taxon>Fungi incertae sedis</taxon>
        <taxon>Mucoromycota</taxon>
        <taxon>Mucoromycotina</taxon>
        <taxon>Mucoromycetes</taxon>
        <taxon>Mucorales</taxon>
        <taxon>Mucorineae</taxon>
        <taxon>Mucoraceae</taxon>
        <taxon>Mucor</taxon>
    </lineage>
</organism>
<sequence length="201" mass="23427">MNITQDQAICMLFYKECNKENAKKCKEEIDKLGTHGFQVCYKEDPSKPILVSKLRILGDPINFHTYPEVLGNTQTDTGKASSLVDNVVPQRDQEKQVQPDVNVLNDDDSTFEDVQTRAFINKVFLAKEPENDDLYYQLSCTVKNIFHVIKKYTMFEDSSLFAFQNWCLQQDLHFWKAQKSNTSNEEKLLILFKLKMEYFGK</sequence>
<comment type="caution">
    <text evidence="1">The sequence shown here is derived from an EMBL/GenBank/DDBJ whole genome shotgun (WGS) entry which is preliminary data.</text>
</comment>
<reference evidence="1 2" key="1">
    <citation type="submission" date="2019-09" db="EMBL/GenBank/DDBJ databases">
        <authorList>
            <consortium name="DOE Joint Genome Institute"/>
            <person name="Mondo S.J."/>
            <person name="Navarro-Mendoza M.I."/>
            <person name="Perez-Arques C."/>
            <person name="Panchal S."/>
            <person name="Nicolas F.E."/>
            <person name="Ganguly P."/>
            <person name="Pangilinan J."/>
            <person name="Grigoriev I."/>
            <person name="Heitman J."/>
            <person name="Sanya K."/>
            <person name="Garre V."/>
        </authorList>
    </citation>
    <scope>NUCLEOTIDE SEQUENCE [LARGE SCALE GENOMIC DNA]</scope>
    <source>
        <strain evidence="1 2">MU402</strain>
    </source>
</reference>